<reference evidence="2" key="2">
    <citation type="journal article" date="2013" name="Mar. Genomics">
        <title>Expression of sulfatases in Rhodopirellula baltica and the diversity of sulfatases in the genus Rhodopirellula.</title>
        <authorList>
            <person name="Wegner C.E."/>
            <person name="Richter-Heitmann T."/>
            <person name="Klindworth A."/>
            <person name="Klockow C."/>
            <person name="Richter M."/>
            <person name="Achstetter T."/>
            <person name="Glockner F.O."/>
            <person name="Harder J."/>
        </authorList>
    </citation>
    <scope>NUCLEOTIDE SEQUENCE [LARGE SCALE GENOMIC DNA]</scope>
    <source>
        <strain evidence="2">6C</strain>
    </source>
</reference>
<evidence type="ECO:0000313" key="2">
    <source>
        <dbReference type="EMBL" id="EMB14712.1"/>
    </source>
</evidence>
<organism evidence="2 3">
    <name type="scientific">Rhodopirellula europaea 6C</name>
    <dbReference type="NCBI Taxonomy" id="1263867"/>
    <lineage>
        <taxon>Bacteria</taxon>
        <taxon>Pseudomonadati</taxon>
        <taxon>Planctomycetota</taxon>
        <taxon>Planctomycetia</taxon>
        <taxon>Pirellulales</taxon>
        <taxon>Pirellulaceae</taxon>
        <taxon>Rhodopirellula</taxon>
    </lineage>
</organism>
<evidence type="ECO:0000256" key="1">
    <source>
        <dbReference type="SAM" id="SignalP"/>
    </source>
</evidence>
<name>M2APP2_9BACT</name>
<feature type="chain" id="PRO_5004020128" evidence="1">
    <location>
        <begin position="31"/>
        <end position="395"/>
    </location>
</feature>
<protein>
    <submittedName>
        <fullName evidence="2">Signal peptide protein</fullName>
    </submittedName>
</protein>
<gene>
    <name evidence="2" type="ORF">RE6C_04519</name>
</gene>
<proteinExistence type="predicted"/>
<dbReference type="EMBL" id="ANMO01000211">
    <property type="protein sequence ID" value="EMB14712.1"/>
    <property type="molecule type" value="Genomic_DNA"/>
</dbReference>
<sequence>MPSSPKFARRRKLRRLIAASACMAFSTNGALVSADQPKQTKNQTSFEEASYFGTDQRLPESELAQIDRNVSLLESDSAVIRRLTADRLYSKASSGDAATCEAILCRLRGLRVSFSLETRQLANQLVERIRLACHRQSVAALSPSPWGDSGDILDRELDQWWQQFSQRAGDDKEAIGQFQLVALTAGPDLHWNAAVATQDAQTGHEDWSCLLGIKVPDCGIRYVPAAKKLQKKLLATCPSSIGGCTSFERVVGRLIDSTIRRNPYGWSRETCLGIALTHRRSELVTELCERIWDTPGVRVRELALSLLAADRMNHDGLTERLTECLNDQRVITVLPGQAHFGVGEADWPHSIVVPRISDVAQYLLWKREGVDARQHGMTAIQADPVWGVRLESIGR</sequence>
<reference evidence="2" key="1">
    <citation type="submission" date="2012-11" db="EMBL/GenBank/DDBJ databases">
        <title>Permanent draft genomes of Rhodopirellula europaea strain SH398 and 6C.</title>
        <authorList>
            <person name="Richter M."/>
            <person name="Richter-Heitmann T."/>
            <person name="Frank C."/>
            <person name="Harder J."/>
            <person name="Glockner F.O."/>
        </authorList>
    </citation>
    <scope>NUCLEOTIDE SEQUENCE</scope>
    <source>
        <strain evidence="2">6C</strain>
    </source>
</reference>
<dbReference type="Proteomes" id="UP000011529">
    <property type="component" value="Unassembled WGS sequence"/>
</dbReference>
<accession>M2APP2</accession>
<keyword evidence="3" id="KW-1185">Reference proteome</keyword>
<dbReference type="AlphaFoldDB" id="M2APP2"/>
<dbReference type="RefSeq" id="WP_008660029.1">
    <property type="nucleotide sequence ID" value="NZ_ANMO01000211.1"/>
</dbReference>
<keyword evidence="1" id="KW-0732">Signal</keyword>
<comment type="caution">
    <text evidence="2">The sequence shown here is derived from an EMBL/GenBank/DDBJ whole genome shotgun (WGS) entry which is preliminary data.</text>
</comment>
<feature type="signal peptide" evidence="1">
    <location>
        <begin position="1"/>
        <end position="30"/>
    </location>
</feature>
<evidence type="ECO:0000313" key="3">
    <source>
        <dbReference type="Proteomes" id="UP000011529"/>
    </source>
</evidence>
<dbReference type="PATRIC" id="fig|1263867.3.peg.4847"/>